<dbReference type="SUPFAM" id="SSF143113">
    <property type="entry name" value="NAP-like"/>
    <property type="match status" value="1"/>
</dbReference>
<dbReference type="GO" id="GO:0005634">
    <property type="term" value="C:nucleus"/>
    <property type="evidence" value="ECO:0007669"/>
    <property type="project" value="InterPro"/>
</dbReference>
<dbReference type="Proteomes" id="UP000298663">
    <property type="component" value="Chromosome X"/>
</dbReference>
<accession>A0A4U8UXJ0</accession>
<evidence type="ECO:0000313" key="3">
    <source>
        <dbReference type="EMBL" id="TMS37569.1"/>
    </source>
</evidence>
<dbReference type="GO" id="GO:0006334">
    <property type="term" value="P:nucleosome assembly"/>
    <property type="evidence" value="ECO:0007669"/>
    <property type="project" value="InterPro"/>
</dbReference>
<dbReference type="InterPro" id="IPR037231">
    <property type="entry name" value="NAP-like_sf"/>
</dbReference>
<dbReference type="InterPro" id="IPR002164">
    <property type="entry name" value="NAP_family"/>
</dbReference>
<name>A0A4U8UXJ0_STECR</name>
<organism evidence="3 4">
    <name type="scientific">Steinernema carpocapsae</name>
    <name type="common">Entomopathogenic nematode</name>
    <dbReference type="NCBI Taxonomy" id="34508"/>
    <lineage>
        <taxon>Eukaryota</taxon>
        <taxon>Metazoa</taxon>
        <taxon>Ecdysozoa</taxon>
        <taxon>Nematoda</taxon>
        <taxon>Chromadorea</taxon>
        <taxon>Rhabditida</taxon>
        <taxon>Tylenchina</taxon>
        <taxon>Panagrolaimomorpha</taxon>
        <taxon>Strongyloidoidea</taxon>
        <taxon>Steinernematidae</taxon>
        <taxon>Steinernema</taxon>
    </lineage>
</organism>
<evidence type="ECO:0000313" key="4">
    <source>
        <dbReference type="Proteomes" id="UP000298663"/>
    </source>
</evidence>
<dbReference type="EMBL" id="CM016762">
    <property type="protein sequence ID" value="TMS37569.1"/>
    <property type="molecule type" value="Genomic_DNA"/>
</dbReference>
<gene>
    <name evidence="3" type="ORF">L596_004472</name>
</gene>
<proteinExistence type="inferred from homology"/>
<dbReference type="Gene3D" id="1.20.5.1500">
    <property type="match status" value="1"/>
</dbReference>
<reference evidence="3 4" key="2">
    <citation type="journal article" date="2019" name="G3 (Bethesda)">
        <title>Hybrid Assembly of the Genome of the Entomopathogenic Nematode Steinernema carpocapsae Identifies the X-Chromosome.</title>
        <authorList>
            <person name="Serra L."/>
            <person name="Macchietto M."/>
            <person name="Macias-Munoz A."/>
            <person name="McGill C.J."/>
            <person name="Rodriguez I.M."/>
            <person name="Rodriguez B."/>
            <person name="Murad R."/>
            <person name="Mortazavi A."/>
        </authorList>
    </citation>
    <scope>NUCLEOTIDE SEQUENCE [LARGE SCALE GENOMIC DNA]</scope>
    <source>
        <strain evidence="3 4">ALL</strain>
    </source>
</reference>
<evidence type="ECO:0000256" key="2">
    <source>
        <dbReference type="RuleBase" id="RU003876"/>
    </source>
</evidence>
<dbReference type="EMBL" id="AZBU02000001">
    <property type="protein sequence ID" value="TMS37569.1"/>
    <property type="molecule type" value="Genomic_DNA"/>
</dbReference>
<dbReference type="AlphaFoldDB" id="A0A4U8UXJ0"/>
<comment type="similarity">
    <text evidence="1 2">Belongs to the nucleosome assembly protein (NAP) family.</text>
</comment>
<keyword evidence="4" id="KW-1185">Reference proteome</keyword>
<dbReference type="Pfam" id="PF00956">
    <property type="entry name" value="NAP"/>
    <property type="match status" value="1"/>
</dbReference>
<dbReference type="OrthoDB" id="27325at2759"/>
<dbReference type="PANTHER" id="PTHR11875">
    <property type="entry name" value="TESTIS-SPECIFIC Y-ENCODED PROTEIN"/>
    <property type="match status" value="1"/>
</dbReference>
<protein>
    <recommendedName>
        <fullName evidence="5">Nucleosome assembly protein</fullName>
    </recommendedName>
</protein>
<dbReference type="STRING" id="34508.A0A4U8UXJ0"/>
<dbReference type="Gene3D" id="3.30.1120.90">
    <property type="entry name" value="Nucleosome assembly protein"/>
    <property type="match status" value="1"/>
</dbReference>
<evidence type="ECO:0000256" key="1">
    <source>
        <dbReference type="ARBA" id="ARBA00009947"/>
    </source>
</evidence>
<comment type="caution">
    <text evidence="3">The sequence shown here is derived from an EMBL/GenBank/DDBJ whole genome shotgun (WGS) entry which is preliminary data.</text>
</comment>
<sequence>MLRASGYNADTPLYAEHLGETSADVRKRVCALKKLQVDAMKVEADFYERVHELEKEFQPRFDAVQAKRKEIVNGAVEPTAADSDIPLLHAIGKEELEKLESEWNAKNTGSSKGVPDFWLNVLRSASGICEMIQEHDAPILKHLVDITCTINDEPKSYTLYYHFSENEYFTNSVLTKFYEISTGIDEKSPFDYEGPVVISVKGTEINWKDGKNITKKVIKKKLKKGTGAGKFVTKSVKTDSFFNFFDPTVTSIHDGEDEESQDLMRADFELGQLFRDQIIPRAVLYYTGEAIDDDQFDDFDEEDMDDMVLAGHDEE</sequence>
<reference evidence="3 4" key="1">
    <citation type="journal article" date="2015" name="Genome Biol.">
        <title>Comparative genomics of Steinernema reveals deeply conserved gene regulatory networks.</title>
        <authorList>
            <person name="Dillman A.R."/>
            <person name="Macchietto M."/>
            <person name="Porter C.F."/>
            <person name="Rogers A."/>
            <person name="Williams B."/>
            <person name="Antoshechkin I."/>
            <person name="Lee M.M."/>
            <person name="Goodwin Z."/>
            <person name="Lu X."/>
            <person name="Lewis E.E."/>
            <person name="Goodrich-Blair H."/>
            <person name="Stock S.P."/>
            <person name="Adams B.J."/>
            <person name="Sternberg P.W."/>
            <person name="Mortazavi A."/>
        </authorList>
    </citation>
    <scope>NUCLEOTIDE SEQUENCE [LARGE SCALE GENOMIC DNA]</scope>
    <source>
        <strain evidence="3 4">ALL</strain>
    </source>
</reference>
<evidence type="ECO:0008006" key="5">
    <source>
        <dbReference type="Google" id="ProtNLM"/>
    </source>
</evidence>